<comment type="caution">
    <text evidence="3">The sequence shown here is derived from an EMBL/GenBank/DDBJ whole genome shotgun (WGS) entry which is preliminary data.</text>
</comment>
<dbReference type="RefSeq" id="WP_168412054.1">
    <property type="nucleotide sequence ID" value="NZ_JAAXPW010000006.1"/>
</dbReference>
<feature type="domain" description="Antirepressor protein C-terminal" evidence="1">
    <location>
        <begin position="129"/>
        <end position="232"/>
    </location>
</feature>
<gene>
    <name evidence="3" type="ORF">HNR36_000600</name>
</gene>
<feature type="domain" description="AntA/AntB antirepressor" evidence="2">
    <location>
        <begin position="17"/>
        <end position="83"/>
    </location>
</feature>
<dbReference type="EMBL" id="JACHGZ010000004">
    <property type="protein sequence ID" value="MBB5148215.1"/>
    <property type="molecule type" value="Genomic_DNA"/>
</dbReference>
<dbReference type="Proteomes" id="UP000557217">
    <property type="component" value="Unassembled WGS sequence"/>
</dbReference>
<dbReference type="PANTHER" id="PTHR36180">
    <property type="entry name" value="DNA-BINDING PROTEIN-RELATED-RELATED"/>
    <property type="match status" value="1"/>
</dbReference>
<dbReference type="InterPro" id="IPR013557">
    <property type="entry name" value="AntA/B_antirep"/>
</dbReference>
<organism evidence="3 4">
    <name type="scientific">Ureibacillus thermosphaericus</name>
    <dbReference type="NCBI Taxonomy" id="51173"/>
    <lineage>
        <taxon>Bacteria</taxon>
        <taxon>Bacillati</taxon>
        <taxon>Bacillota</taxon>
        <taxon>Bacilli</taxon>
        <taxon>Bacillales</taxon>
        <taxon>Caryophanaceae</taxon>
        <taxon>Ureibacillus</taxon>
    </lineage>
</organism>
<dbReference type="PANTHER" id="PTHR36180:SF1">
    <property type="entry name" value="ANTA_ANTB ANTIREPRESSOR DOMAIN-CONTAINING PROTEIN"/>
    <property type="match status" value="1"/>
</dbReference>
<protein>
    <submittedName>
        <fullName evidence="3">Anti-repressor protein</fullName>
    </submittedName>
</protein>
<dbReference type="AlphaFoldDB" id="A0A840PIH2"/>
<sequence length="248" mass="29331">MNELIKTTVNENGEILVSGRELHEFLESSERYSKWFERMLGYGFTEGIDYTPYQKVHPQNKQEILDHALKLDMAKEISMLQRNEKGKQARQYFIEIEKRWNNPDMIVKRAYEILQRKVEKLTTQNLMLEQQVNELKPKADYVDTILKNKGLVTITQIAKDYGMSGTKMNELLHELKVQYKQSGQWLLYAKYQNKGYTHSDTVPITRKDGTPDIKMNTKWTQKGRLFLYDLLKRNGILPMIEREFQEAN</sequence>
<dbReference type="InterPro" id="IPR005039">
    <property type="entry name" value="Ant_C"/>
</dbReference>
<dbReference type="GO" id="GO:0003677">
    <property type="term" value="F:DNA binding"/>
    <property type="evidence" value="ECO:0007669"/>
    <property type="project" value="InterPro"/>
</dbReference>
<keyword evidence="4" id="KW-1185">Reference proteome</keyword>
<evidence type="ECO:0000313" key="3">
    <source>
        <dbReference type="EMBL" id="MBB5148215.1"/>
    </source>
</evidence>
<evidence type="ECO:0000259" key="2">
    <source>
        <dbReference type="Pfam" id="PF08346"/>
    </source>
</evidence>
<dbReference type="Pfam" id="PF03374">
    <property type="entry name" value="ANT"/>
    <property type="match status" value="1"/>
</dbReference>
<name>A0A840PIH2_URETH</name>
<accession>A0A840PIH2</accession>
<dbReference type="Pfam" id="PF08346">
    <property type="entry name" value="AntA"/>
    <property type="match status" value="1"/>
</dbReference>
<evidence type="ECO:0000313" key="4">
    <source>
        <dbReference type="Proteomes" id="UP000557217"/>
    </source>
</evidence>
<reference evidence="3 4" key="1">
    <citation type="submission" date="2020-08" db="EMBL/GenBank/DDBJ databases">
        <title>Genomic Encyclopedia of Type Strains, Phase IV (KMG-IV): sequencing the most valuable type-strain genomes for metagenomic binning, comparative biology and taxonomic classification.</title>
        <authorList>
            <person name="Goeker M."/>
        </authorList>
    </citation>
    <scope>NUCLEOTIDE SEQUENCE [LARGE SCALE GENOMIC DNA]</scope>
    <source>
        <strain evidence="3 4">DSM 10633</strain>
    </source>
</reference>
<evidence type="ECO:0000259" key="1">
    <source>
        <dbReference type="Pfam" id="PF03374"/>
    </source>
</evidence>
<proteinExistence type="predicted"/>